<name>A0A2C9PG82_9VIBR</name>
<reference evidence="4" key="1">
    <citation type="submission" date="2016-12" db="EMBL/GenBank/DDBJ databases">
        <title>Comparative genomic analysis reveals the diversity, evolution, and environmental adaptation strategies of the genus Vibrio.</title>
        <authorList>
            <person name="Lin H."/>
            <person name="Wang X."/>
            <person name="Zhang X.-H."/>
        </authorList>
    </citation>
    <scope>NUCLEOTIDE SEQUENCE [LARGE SCALE GENOMIC DNA]</scope>
    <source>
        <strain evidence="4">QT6D1</strain>
    </source>
</reference>
<protein>
    <recommendedName>
        <fullName evidence="7">Ribosome recycling factor</fullName>
    </recommendedName>
</protein>
<dbReference type="InterPro" id="IPR022253">
    <property type="entry name" value="Ribosome_recyc_fac_bac"/>
</dbReference>
<sequence>MEKSRLLISVRLNSFVHRVEDKAQVIASASQSGCTLKRIRRSRNWLVTGRKEQLASFALDASVGWISVAIEKVLSEYKSPIQQVLERNPEVTIAELMHESGCTLVEARAAIDEYEGL</sequence>
<evidence type="ECO:0000313" key="6">
    <source>
        <dbReference type="Proteomes" id="UP000279760"/>
    </source>
</evidence>
<evidence type="ECO:0000313" key="3">
    <source>
        <dbReference type="EMBL" id="PRQ66130.1"/>
    </source>
</evidence>
<reference evidence="2 6" key="5">
    <citation type="submission" date="2018-11" db="EMBL/GenBank/DDBJ databases">
        <title>Complete Genome Sequence of Vbrio mediterranei 117-T6: a Potential Pathogen Bacteria Isolated from the Conchocelis of Pyropia.</title>
        <authorList>
            <person name="Liu Q."/>
        </authorList>
    </citation>
    <scope>NUCLEOTIDE SEQUENCE [LARGE SCALE GENOMIC DNA]</scope>
    <source>
        <strain evidence="2 6">117-T6</strain>
    </source>
</reference>
<gene>
    <name evidence="1" type="ORF">BSZ05_16605</name>
    <name evidence="3" type="ORF">COR51_18630</name>
    <name evidence="2" type="ORF">ECB94_02225</name>
</gene>
<evidence type="ECO:0000313" key="2">
    <source>
        <dbReference type="EMBL" id="AYV20187.1"/>
    </source>
</evidence>
<dbReference type="Proteomes" id="UP000279760">
    <property type="component" value="Chromosome 1"/>
</dbReference>
<organism evidence="2 6">
    <name type="scientific">Vibrio mediterranei</name>
    <dbReference type="NCBI Taxonomy" id="689"/>
    <lineage>
        <taxon>Bacteria</taxon>
        <taxon>Pseudomonadati</taxon>
        <taxon>Pseudomonadota</taxon>
        <taxon>Gammaproteobacteria</taxon>
        <taxon>Vibrionales</taxon>
        <taxon>Vibrionaceae</taxon>
        <taxon>Vibrio</taxon>
    </lineage>
</organism>
<evidence type="ECO:0000313" key="5">
    <source>
        <dbReference type="Proteomes" id="UP000238163"/>
    </source>
</evidence>
<reference evidence="1" key="3">
    <citation type="journal article" date="2018" name="BMC Genomics">
        <title>Comparative genomic analysis reveals the evolution and environmental adaptation strategies of vibrios.</title>
        <authorList>
            <person name="Lin H."/>
            <person name="Yu M."/>
            <person name="Wang X."/>
            <person name="Zhang X.H."/>
        </authorList>
    </citation>
    <scope>NUCLEOTIDE SEQUENCE</scope>
    <source>
        <strain evidence="1">QT6D1</strain>
    </source>
</reference>
<dbReference type="EMBL" id="CP033577">
    <property type="protein sequence ID" value="AYV20187.1"/>
    <property type="molecule type" value="Genomic_DNA"/>
</dbReference>
<dbReference type="GeneID" id="64086514"/>
<dbReference type="EMBL" id="NWTN01000014">
    <property type="protein sequence ID" value="PRQ66130.1"/>
    <property type="molecule type" value="Genomic_DNA"/>
</dbReference>
<reference evidence="3 5" key="2">
    <citation type="submission" date="2017-09" db="EMBL/GenBank/DDBJ databases">
        <authorList>
            <person name="Girard L."/>
            <person name="Lami R."/>
            <person name="Suzuki M."/>
            <person name="Baudart J."/>
        </authorList>
    </citation>
    <scope>NUCLEOTIDE SEQUENCE [LARGE SCALE GENOMIC DNA]</scope>
    <source>
        <strain evidence="3 5">17LN0615E</strain>
    </source>
</reference>
<reference evidence="3 5" key="4">
    <citation type="submission" date="2018-03" db="EMBL/GenBank/DDBJ databases">
        <title>Genetic Diversity and Phenotypic Plasticity of AHL Mediated Quorum Sensing in Environmental Strains of Vibrio mediterranei.</title>
        <authorList>
            <person name="Lantoine F."/>
            <person name="Vouve F."/>
        </authorList>
    </citation>
    <scope>NUCLEOTIDE SEQUENCE [LARGE SCALE GENOMIC DNA]</scope>
    <source>
        <strain evidence="3 5">17LN0615E</strain>
    </source>
</reference>
<evidence type="ECO:0008006" key="7">
    <source>
        <dbReference type="Google" id="ProtNLM"/>
    </source>
</evidence>
<dbReference type="KEGG" id="vsh:BSZ05_16605"/>
<dbReference type="Proteomes" id="UP000238163">
    <property type="component" value="Unassembled WGS sequence"/>
</dbReference>
<dbReference type="AlphaFoldDB" id="A0A2C9PG82"/>
<dbReference type="STRING" id="689.VME0621_01366"/>
<dbReference type="Pfam" id="PF12614">
    <property type="entry name" value="RRF_GI"/>
    <property type="match status" value="1"/>
</dbReference>
<proteinExistence type="predicted"/>
<dbReference type="EMBL" id="CP018308">
    <property type="protein sequence ID" value="ASI91297.1"/>
    <property type="molecule type" value="Genomic_DNA"/>
</dbReference>
<keyword evidence="5" id="KW-1185">Reference proteome</keyword>
<evidence type="ECO:0000313" key="1">
    <source>
        <dbReference type="EMBL" id="ASI91297.1"/>
    </source>
</evidence>
<evidence type="ECO:0000313" key="4">
    <source>
        <dbReference type="Proteomes" id="UP000197092"/>
    </source>
</evidence>
<accession>A0A2C9PG82</accession>
<accession>A0A2S9ZK30</accession>
<dbReference type="RefSeq" id="WP_031493027.1">
    <property type="nucleotide sequence ID" value="NZ_CP018308.1"/>
</dbReference>
<dbReference type="Proteomes" id="UP000197092">
    <property type="component" value="Chromosome 1"/>
</dbReference>